<organism evidence="1 2">
    <name type="scientific">Rotaria sordida</name>
    <dbReference type="NCBI Taxonomy" id="392033"/>
    <lineage>
        <taxon>Eukaryota</taxon>
        <taxon>Metazoa</taxon>
        <taxon>Spiralia</taxon>
        <taxon>Gnathifera</taxon>
        <taxon>Rotifera</taxon>
        <taxon>Eurotatoria</taxon>
        <taxon>Bdelloidea</taxon>
        <taxon>Philodinida</taxon>
        <taxon>Philodinidae</taxon>
        <taxon>Rotaria</taxon>
    </lineage>
</organism>
<sequence length="37" mass="4086">AISAWICLSNNDVDTTITNLNDNNNNNNINKPTIDLL</sequence>
<evidence type="ECO:0000313" key="2">
    <source>
        <dbReference type="Proteomes" id="UP000663870"/>
    </source>
</evidence>
<evidence type="ECO:0000313" key="1">
    <source>
        <dbReference type="EMBL" id="CAF1586614.1"/>
    </source>
</evidence>
<reference evidence="1" key="1">
    <citation type="submission" date="2021-02" db="EMBL/GenBank/DDBJ databases">
        <authorList>
            <person name="Nowell W R."/>
        </authorList>
    </citation>
    <scope>NUCLEOTIDE SEQUENCE</scope>
</reference>
<dbReference type="AlphaFoldDB" id="A0A815ZNU8"/>
<dbReference type="EMBL" id="CAJNOL010004363">
    <property type="protein sequence ID" value="CAF1586614.1"/>
    <property type="molecule type" value="Genomic_DNA"/>
</dbReference>
<accession>A0A815ZNU8</accession>
<comment type="caution">
    <text evidence="1">The sequence shown here is derived from an EMBL/GenBank/DDBJ whole genome shotgun (WGS) entry which is preliminary data.</text>
</comment>
<feature type="non-terminal residue" evidence="1">
    <location>
        <position position="1"/>
    </location>
</feature>
<proteinExistence type="predicted"/>
<keyword evidence="2" id="KW-1185">Reference proteome</keyword>
<dbReference type="Proteomes" id="UP000663870">
    <property type="component" value="Unassembled WGS sequence"/>
</dbReference>
<name>A0A815ZNU8_9BILA</name>
<gene>
    <name evidence="1" type="ORF">JXQ802_LOCUS46784</name>
</gene>
<protein>
    <submittedName>
        <fullName evidence="1">Uncharacterized protein</fullName>
    </submittedName>
</protein>